<dbReference type="PATRIC" id="fig|1276257.3.peg.819"/>
<proteinExistence type="predicted"/>
<evidence type="ECO:0000313" key="9">
    <source>
        <dbReference type="EMBL" id="AHI54206.1"/>
    </source>
</evidence>
<dbReference type="GO" id="GO:0016301">
    <property type="term" value="F:kinase activity"/>
    <property type="evidence" value="ECO:0007669"/>
    <property type="project" value="UniProtKB-KW"/>
</dbReference>
<dbReference type="KEGG" id="ssab:SSABA_v1c08070"/>
<accession>W6AB46</accession>
<evidence type="ECO:0000256" key="3">
    <source>
        <dbReference type="ARBA" id="ARBA00022597"/>
    </source>
</evidence>
<dbReference type="InterPro" id="IPR013012">
    <property type="entry name" value="PTS_EIIB_3"/>
</dbReference>
<dbReference type="PROSITE" id="PS51100">
    <property type="entry name" value="PTS_EIIB_TYPE_3"/>
    <property type="match status" value="1"/>
</dbReference>
<gene>
    <name evidence="9" type="primary">celA2</name>
    <name evidence="9" type="ORF">SSABA_v1c08070</name>
</gene>
<evidence type="ECO:0000256" key="1">
    <source>
        <dbReference type="ARBA" id="ARBA00022448"/>
    </source>
</evidence>
<reference evidence="9 10" key="1">
    <citation type="journal article" date="2014" name="Genome Biol. Evol.">
        <title>Molecular evolution of the substrate utilization strategies and putative virulence factors in mosquito-associated Spiroplasma species.</title>
        <authorList>
            <person name="Chang T.H."/>
            <person name="Lo W.S."/>
            <person name="Ku C."/>
            <person name="Chen L.L."/>
            <person name="Kuo C.H."/>
        </authorList>
    </citation>
    <scope>NUCLEOTIDE SEQUENCE [LARGE SCALE GENOMIC DNA]</scope>
    <source>
        <strain evidence="9">Ar-1343</strain>
    </source>
</reference>
<dbReference type="InterPro" id="IPR036095">
    <property type="entry name" value="PTS_EIIB-like_sf"/>
</dbReference>
<evidence type="ECO:0000256" key="4">
    <source>
        <dbReference type="ARBA" id="ARBA00022679"/>
    </source>
</evidence>
<dbReference type="PANTHER" id="PTHR34581">
    <property type="entry name" value="PTS SYSTEM N,N'-DIACETYLCHITOBIOSE-SPECIFIC EIIB COMPONENT"/>
    <property type="match status" value="1"/>
</dbReference>
<keyword evidence="6" id="KW-0418">Kinase</keyword>
<dbReference type="AlphaFoldDB" id="W6AB46"/>
<dbReference type="PANTHER" id="PTHR34581:SF2">
    <property type="entry name" value="PTS SYSTEM N,N'-DIACETYLCHITOBIOSE-SPECIFIC EIIB COMPONENT"/>
    <property type="match status" value="1"/>
</dbReference>
<dbReference type="InterPro" id="IPR003501">
    <property type="entry name" value="PTS_EIIB_2/3"/>
</dbReference>
<dbReference type="EMBL" id="CP006934">
    <property type="protein sequence ID" value="AHI54206.1"/>
    <property type="molecule type" value="Genomic_DNA"/>
</dbReference>
<organism evidence="9 10">
    <name type="scientific">Spiroplasma sabaudiense Ar-1343</name>
    <dbReference type="NCBI Taxonomy" id="1276257"/>
    <lineage>
        <taxon>Bacteria</taxon>
        <taxon>Bacillati</taxon>
        <taxon>Mycoplasmatota</taxon>
        <taxon>Mollicutes</taxon>
        <taxon>Entomoplasmatales</taxon>
        <taxon>Spiroplasmataceae</taxon>
        <taxon>Spiroplasma</taxon>
    </lineage>
</organism>
<dbReference type="Pfam" id="PF02302">
    <property type="entry name" value="PTS_IIB"/>
    <property type="match status" value="1"/>
</dbReference>
<feature type="domain" description="PTS EIIB type-3" evidence="8">
    <location>
        <begin position="1"/>
        <end position="98"/>
    </location>
</feature>
<dbReference type="HOGENOM" id="CLU_147323_2_1_14"/>
<feature type="modified residue" description="Phosphocysteine; by EIIA" evidence="7">
    <location>
        <position position="8"/>
    </location>
</feature>
<name>W6AB46_9MOLU</name>
<dbReference type="eggNOG" id="COG1440">
    <property type="taxonomic scope" value="Bacteria"/>
</dbReference>
<dbReference type="GO" id="GO:0008982">
    <property type="term" value="F:protein-N(PI)-phosphohistidine-sugar phosphotransferase activity"/>
    <property type="evidence" value="ECO:0007669"/>
    <property type="project" value="InterPro"/>
</dbReference>
<dbReference type="RefSeq" id="WP_025251343.1">
    <property type="nucleotide sequence ID" value="NZ_CP006934.1"/>
</dbReference>
<keyword evidence="10" id="KW-1185">Reference proteome</keyword>
<dbReference type="OrthoDB" id="9808134at2"/>
<evidence type="ECO:0000259" key="8">
    <source>
        <dbReference type="PROSITE" id="PS51100"/>
    </source>
</evidence>
<keyword evidence="5" id="KW-0598">Phosphotransferase system</keyword>
<keyword evidence="4" id="KW-0808">Transferase</keyword>
<evidence type="ECO:0000256" key="2">
    <source>
        <dbReference type="ARBA" id="ARBA00022553"/>
    </source>
</evidence>
<dbReference type="Gene3D" id="3.40.50.2300">
    <property type="match status" value="1"/>
</dbReference>
<keyword evidence="1" id="KW-0813">Transport</keyword>
<sequence length="98" mass="10690">MKKILLCCSAGMSTSTLVKKMTDHARKTGLDWTIEAMSLQEAKSVVNEWDIVMVGPQVSYALGDLTKLTSKPVEVIPANIYALAKAKEACEMAQRMLG</sequence>
<dbReference type="GO" id="GO:0009401">
    <property type="term" value="P:phosphoenolpyruvate-dependent sugar phosphotransferase system"/>
    <property type="evidence" value="ECO:0007669"/>
    <property type="project" value="UniProtKB-KW"/>
</dbReference>
<dbReference type="SUPFAM" id="SSF52794">
    <property type="entry name" value="PTS system IIB component-like"/>
    <property type="match status" value="1"/>
</dbReference>
<keyword evidence="3" id="KW-0762">Sugar transport</keyword>
<evidence type="ECO:0000256" key="6">
    <source>
        <dbReference type="ARBA" id="ARBA00022777"/>
    </source>
</evidence>
<keyword evidence="2" id="KW-0597">Phosphoprotein</keyword>
<dbReference type="STRING" id="1276257.SSABA_v1c08070"/>
<dbReference type="InterPro" id="IPR051819">
    <property type="entry name" value="PTS_sugar-specific_EIIB"/>
</dbReference>
<evidence type="ECO:0000256" key="5">
    <source>
        <dbReference type="ARBA" id="ARBA00022683"/>
    </source>
</evidence>
<dbReference type="Proteomes" id="UP000019265">
    <property type="component" value="Chromosome"/>
</dbReference>
<protein>
    <submittedName>
        <fullName evidence="9">PTS system cellobiose-specific IIB component</fullName>
    </submittedName>
</protein>
<evidence type="ECO:0000256" key="7">
    <source>
        <dbReference type="PROSITE-ProRule" id="PRU00423"/>
    </source>
</evidence>
<evidence type="ECO:0000313" key="10">
    <source>
        <dbReference type="Proteomes" id="UP000019265"/>
    </source>
</evidence>